<name>A0A367UGD3_9PROT</name>
<dbReference type="InterPro" id="IPR027417">
    <property type="entry name" value="P-loop_NTPase"/>
</dbReference>
<dbReference type="SUPFAM" id="SSF52540">
    <property type="entry name" value="P-loop containing nucleoside triphosphate hydrolases"/>
    <property type="match status" value="1"/>
</dbReference>
<dbReference type="Gene3D" id="3.40.50.300">
    <property type="entry name" value="P-loop containing nucleotide triphosphate hydrolases"/>
    <property type="match status" value="1"/>
</dbReference>
<keyword evidence="1" id="KW-0808">Transferase</keyword>
<organism evidence="3 4">
    <name type="scientific">Thalassospira xianhensis MCCC 1A02616</name>
    <dbReference type="NCBI Taxonomy" id="1177929"/>
    <lineage>
        <taxon>Bacteria</taxon>
        <taxon>Pseudomonadati</taxon>
        <taxon>Pseudomonadota</taxon>
        <taxon>Alphaproteobacteria</taxon>
        <taxon>Rhodospirillales</taxon>
        <taxon>Thalassospiraceae</taxon>
        <taxon>Thalassospira</taxon>
    </lineage>
</organism>
<dbReference type="Pfam" id="PF00685">
    <property type="entry name" value="Sulfotransfer_1"/>
    <property type="match status" value="1"/>
</dbReference>
<dbReference type="GO" id="GO:0008476">
    <property type="term" value="F:protein-tyrosine sulfotransferase activity"/>
    <property type="evidence" value="ECO:0007669"/>
    <property type="project" value="InterPro"/>
</dbReference>
<dbReference type="EMBL" id="JPWA01000002">
    <property type="protein sequence ID" value="RCK07365.1"/>
    <property type="molecule type" value="Genomic_DNA"/>
</dbReference>
<dbReference type="PANTHER" id="PTHR12788:SF10">
    <property type="entry name" value="PROTEIN-TYROSINE SULFOTRANSFERASE"/>
    <property type="match status" value="1"/>
</dbReference>
<protein>
    <recommendedName>
        <fullName evidence="2">Sulfotransferase domain-containing protein</fullName>
    </recommendedName>
</protein>
<accession>A0A367UGD3</accession>
<evidence type="ECO:0000256" key="1">
    <source>
        <dbReference type="ARBA" id="ARBA00022679"/>
    </source>
</evidence>
<gene>
    <name evidence="3" type="ORF">TH5_02965</name>
</gene>
<proteinExistence type="predicted"/>
<feature type="domain" description="Sulfotransferase" evidence="2">
    <location>
        <begin position="49"/>
        <end position="315"/>
    </location>
</feature>
<dbReference type="Proteomes" id="UP000252419">
    <property type="component" value="Unassembled WGS sequence"/>
</dbReference>
<dbReference type="InterPro" id="IPR026634">
    <property type="entry name" value="TPST-like"/>
</dbReference>
<comment type="caution">
    <text evidence="3">The sequence shown here is derived from an EMBL/GenBank/DDBJ whole genome shotgun (WGS) entry which is preliminary data.</text>
</comment>
<keyword evidence="4" id="KW-1185">Reference proteome</keyword>
<dbReference type="RefSeq" id="WP_114120590.1">
    <property type="nucleotide sequence ID" value="NZ_JPWA01000002.1"/>
</dbReference>
<evidence type="ECO:0000259" key="2">
    <source>
        <dbReference type="Pfam" id="PF00685"/>
    </source>
</evidence>
<reference evidence="3 4" key="1">
    <citation type="submission" date="2014-07" db="EMBL/GenBank/DDBJ databases">
        <title>Draft genome sequence of Thalassospira xianhensis P-4 (MCCC 1A02616).</title>
        <authorList>
            <person name="Lai Q."/>
            <person name="Shao Z."/>
        </authorList>
    </citation>
    <scope>NUCLEOTIDE SEQUENCE [LARGE SCALE GENOMIC DNA]</scope>
    <source>
        <strain evidence="3 4">MCCC 1A02616</strain>
    </source>
</reference>
<dbReference type="InterPro" id="IPR000863">
    <property type="entry name" value="Sulfotransferase_dom"/>
</dbReference>
<dbReference type="AlphaFoldDB" id="A0A367UGD3"/>
<dbReference type="PANTHER" id="PTHR12788">
    <property type="entry name" value="PROTEIN-TYROSINE SULFOTRANSFERASE 2"/>
    <property type="match status" value="1"/>
</dbReference>
<evidence type="ECO:0000313" key="3">
    <source>
        <dbReference type="EMBL" id="RCK07365.1"/>
    </source>
</evidence>
<evidence type="ECO:0000313" key="4">
    <source>
        <dbReference type="Proteomes" id="UP000252419"/>
    </source>
</evidence>
<sequence length="359" mass="41255">MKPILSAAVKNVKNRIKGLKQKHIGKFKAKLEYRDFESRLKLLEPKGFLLVSGAMRSGTTLIGECLYSRFNNHQRHEDICFANDNVLLIRELSNYLRKNISPSILITDPNNRIPFDKKGVSSFCGLSKKSNHLFFKYLLLKKIQENSPSKVNPIISGIKTTQLLGEYYLIKEFFDDVKFIIMMRDPRDVYSSCFLRTMRITSNKDEAKILSLMNTLTQVNSYNFYKKNQADTNIKIVRYEDLVMNTEEKIQEILSFIGVDADKYDWESLNSVSSSNSSYQDREITIGSGVSKESIGKYKCTLSPQDISTIEHLAQKIILDLEYDTLSSLSPKRNIDSIDLDRVRYTAEKYGVSFDGFQT</sequence>